<dbReference type="Gene3D" id="3.30.2170.10">
    <property type="entry name" value="archaeoglobus fulgidus dsm 4304 superfamily"/>
    <property type="match status" value="1"/>
</dbReference>
<dbReference type="Proteomes" id="UP000600363">
    <property type="component" value="Unassembled WGS sequence"/>
</dbReference>
<name>A0A832RUF9_9EURY</name>
<dbReference type="InterPro" id="IPR002802">
    <property type="entry name" value="Endo_dU"/>
</dbReference>
<dbReference type="AlphaFoldDB" id="A0A832RUF9"/>
<dbReference type="RefSeq" id="WP_042687142.1">
    <property type="nucleotide sequence ID" value="NZ_DUIH01000010.1"/>
</dbReference>
<organism evidence="2 3">
    <name type="scientific">Methermicoccus shengliensis</name>
    <dbReference type="NCBI Taxonomy" id="660064"/>
    <lineage>
        <taxon>Archaea</taxon>
        <taxon>Methanobacteriati</taxon>
        <taxon>Methanobacteriota</taxon>
        <taxon>Stenosarchaea group</taxon>
        <taxon>Methanomicrobia</taxon>
        <taxon>Methanosarcinales</taxon>
        <taxon>Methermicoccaceae</taxon>
        <taxon>Methermicoccus</taxon>
    </lineage>
</organism>
<comment type="caution">
    <text evidence="2">The sequence shown here is derived from an EMBL/GenBank/DDBJ whole genome shotgun (WGS) entry which is preliminary data.</text>
</comment>
<accession>A0A832RUF9</accession>
<evidence type="ECO:0000256" key="1">
    <source>
        <dbReference type="HAMAP-Rule" id="MF_00582"/>
    </source>
</evidence>
<protein>
    <recommendedName>
        <fullName evidence="1">UPF0215 protein HA299_02605</fullName>
    </recommendedName>
</protein>
<comment type="similarity">
    <text evidence="1">Belongs to the UPF0215 family.</text>
</comment>
<dbReference type="HAMAP" id="MF_00582">
    <property type="entry name" value="UPF0215"/>
    <property type="match status" value="1"/>
</dbReference>
<dbReference type="PANTHER" id="PTHR39518">
    <property type="entry name" value="UPF0215 PROTEIN MJ1150"/>
    <property type="match status" value="1"/>
</dbReference>
<dbReference type="EMBL" id="DUIH01000010">
    <property type="protein sequence ID" value="HIH69502.1"/>
    <property type="molecule type" value="Genomic_DNA"/>
</dbReference>
<dbReference type="PANTHER" id="PTHR39518:SF2">
    <property type="entry name" value="UPF0215 PROTEIN MJ1150"/>
    <property type="match status" value="1"/>
</dbReference>
<dbReference type="Pfam" id="PF01949">
    <property type="entry name" value="Endo_dU"/>
    <property type="match status" value="1"/>
</dbReference>
<gene>
    <name evidence="2" type="ORF">HA299_02605</name>
</gene>
<reference evidence="2" key="1">
    <citation type="journal article" date="2020" name="bioRxiv">
        <title>A rank-normalized archaeal taxonomy based on genome phylogeny resolves widespread incomplete and uneven classifications.</title>
        <authorList>
            <person name="Rinke C."/>
            <person name="Chuvochina M."/>
            <person name="Mussig A.J."/>
            <person name="Chaumeil P.-A."/>
            <person name="Waite D.W."/>
            <person name="Whitman W.B."/>
            <person name="Parks D.H."/>
            <person name="Hugenholtz P."/>
        </authorList>
    </citation>
    <scope>NUCLEOTIDE SEQUENCE</scope>
    <source>
        <strain evidence="2">UBA12518</strain>
    </source>
</reference>
<sequence length="188" mass="20869">MNLKHEVRVLGVDDSPLVARDVLVVGVLFRGAEWIDGVMRTYITKDGLDSTEKIAHMVCSSKHHAQIRAILLDGITYGGFNVVDITQLHELTSTPVIAVMRDHPDMESIRRALEHISEPELRYAKMLRAGALTQVVTRDAHRPLYIQTAGIEPEDAARIVRRTTVHANVPEPLRVAHMISSAIVLGES</sequence>
<dbReference type="PIRSF" id="PIRSF006380">
    <property type="entry name" value="UCP006380"/>
    <property type="match status" value="1"/>
</dbReference>
<evidence type="ECO:0000313" key="2">
    <source>
        <dbReference type="EMBL" id="HIH69502.1"/>
    </source>
</evidence>
<dbReference type="NCBIfam" id="NF001977">
    <property type="entry name" value="PRK00766.1"/>
    <property type="match status" value="1"/>
</dbReference>
<evidence type="ECO:0000313" key="3">
    <source>
        <dbReference type="Proteomes" id="UP000600363"/>
    </source>
</evidence>
<proteinExistence type="inferred from homology"/>